<dbReference type="Gene3D" id="3.80.10.10">
    <property type="entry name" value="Ribonuclease Inhibitor"/>
    <property type="match status" value="2"/>
</dbReference>
<dbReference type="InterPro" id="IPR001611">
    <property type="entry name" value="Leu-rich_rpt"/>
</dbReference>
<dbReference type="SMART" id="SM00369">
    <property type="entry name" value="LRR_TYP"/>
    <property type="match status" value="4"/>
</dbReference>
<name>A0A9R0I4I4_SPIOL</name>
<dbReference type="AlphaFoldDB" id="A0A9R0I4I4"/>
<keyword evidence="10" id="KW-0418">Kinase</keyword>
<dbReference type="PANTHER" id="PTHR48059">
    <property type="entry name" value="POLYGALACTURONASE INHIBITOR 1"/>
    <property type="match status" value="1"/>
</dbReference>
<dbReference type="InterPro" id="IPR032675">
    <property type="entry name" value="LRR_dom_sf"/>
</dbReference>
<dbReference type="PANTHER" id="PTHR48059:SF30">
    <property type="entry name" value="OS06G0587000 PROTEIN"/>
    <property type="match status" value="1"/>
</dbReference>
<protein>
    <submittedName>
        <fullName evidence="10">MDIS1-interacting receptor like kinase 2</fullName>
    </submittedName>
</protein>
<dbReference type="InterPro" id="IPR013210">
    <property type="entry name" value="LRR_N_plant-typ"/>
</dbReference>
<dbReference type="InterPro" id="IPR003591">
    <property type="entry name" value="Leu-rich_rpt_typical-subtyp"/>
</dbReference>
<evidence type="ECO:0000256" key="4">
    <source>
        <dbReference type="ARBA" id="ARBA00022737"/>
    </source>
</evidence>
<dbReference type="Pfam" id="PF00560">
    <property type="entry name" value="LRR_1"/>
    <property type="match status" value="2"/>
</dbReference>
<sequence length="410" mass="45136">MGAFVSPEVWMELLGREKIEVEKNAVNASLVISLCFDNSLIGNKFLVEMYNYLTTVFQGKNEEVSAVTVYLIVCCWSRHARKETSGVYGEHLKLRGYLVNKVKLLESCNAVDKEALLQFKRGIEYDSSGQLTTWNPNTDCCTSWNNVNCDANTGRVVKIAPFRPSNPMDLDISIFVNGTISPFLGNLTSLTELDLGHFQQFYLDNPAGIRGPIPPQIGKLSQLTYLSVAQNVLIGSIPASFANLRRLKTLNLSYNRLSGTIPYLLFQSMKSLSNLYLEQNKLSGSIPSSIVNLISLGGLDLTNNSFSSEIPISIGKLKNLTSIQLSYNKFTGKIPDSLSELSQLDTLKLDHNKLTGSIPPMVLNLKKLIVFDVSNNQLSGRIPPHSSSFPASAFSGNVALCDSPLPPCKR</sequence>
<keyword evidence="3" id="KW-0812">Transmembrane</keyword>
<evidence type="ECO:0000256" key="1">
    <source>
        <dbReference type="ARBA" id="ARBA00004196"/>
    </source>
</evidence>
<evidence type="ECO:0000256" key="3">
    <source>
        <dbReference type="ARBA" id="ARBA00022692"/>
    </source>
</evidence>
<gene>
    <name evidence="10" type="primary">LOC110782654</name>
</gene>
<dbReference type="InterPro" id="IPR051848">
    <property type="entry name" value="PGIP"/>
</dbReference>
<dbReference type="PROSITE" id="PS51450">
    <property type="entry name" value="LRR"/>
    <property type="match status" value="1"/>
</dbReference>
<dbReference type="KEGG" id="soe:110782654"/>
<dbReference type="GO" id="GO:0005886">
    <property type="term" value="C:plasma membrane"/>
    <property type="evidence" value="ECO:0007669"/>
    <property type="project" value="UniProtKB-SubCell"/>
</dbReference>
<evidence type="ECO:0000256" key="2">
    <source>
        <dbReference type="ARBA" id="ARBA00022614"/>
    </source>
</evidence>
<dbReference type="GO" id="GO:0016301">
    <property type="term" value="F:kinase activity"/>
    <property type="evidence" value="ECO:0007669"/>
    <property type="project" value="UniProtKB-KW"/>
</dbReference>
<dbReference type="RefSeq" id="XP_021842536.2">
    <property type="nucleotide sequence ID" value="XM_021986844.2"/>
</dbReference>
<organism evidence="9 10">
    <name type="scientific">Spinacia oleracea</name>
    <name type="common">Spinach</name>
    <dbReference type="NCBI Taxonomy" id="3562"/>
    <lineage>
        <taxon>Eukaryota</taxon>
        <taxon>Viridiplantae</taxon>
        <taxon>Streptophyta</taxon>
        <taxon>Embryophyta</taxon>
        <taxon>Tracheophyta</taxon>
        <taxon>Spermatophyta</taxon>
        <taxon>Magnoliopsida</taxon>
        <taxon>eudicotyledons</taxon>
        <taxon>Gunneridae</taxon>
        <taxon>Pentapetalae</taxon>
        <taxon>Caryophyllales</taxon>
        <taxon>Chenopodiaceae</taxon>
        <taxon>Chenopodioideae</taxon>
        <taxon>Anserineae</taxon>
        <taxon>Spinacia</taxon>
    </lineage>
</organism>
<dbReference type="GeneID" id="110782654"/>
<reference evidence="9" key="1">
    <citation type="journal article" date="2021" name="Nat. Commun.">
        <title>Genomic analyses provide insights into spinach domestication and the genetic basis of agronomic traits.</title>
        <authorList>
            <person name="Cai X."/>
            <person name="Sun X."/>
            <person name="Xu C."/>
            <person name="Sun H."/>
            <person name="Wang X."/>
            <person name="Ge C."/>
            <person name="Zhang Z."/>
            <person name="Wang Q."/>
            <person name="Fei Z."/>
            <person name="Jiao C."/>
            <person name="Wang Q."/>
        </authorList>
    </citation>
    <scope>NUCLEOTIDE SEQUENCE [LARGE SCALE GENOMIC DNA]</scope>
    <source>
        <strain evidence="9">cv. Varoflay</strain>
    </source>
</reference>
<comment type="subcellular location">
    <subcellularLocation>
        <location evidence="1">Cell envelope</location>
    </subcellularLocation>
</comment>
<keyword evidence="9" id="KW-1185">Reference proteome</keyword>
<keyword evidence="2" id="KW-0433">Leucine-rich repeat</keyword>
<dbReference type="Pfam" id="PF08263">
    <property type="entry name" value="LRRNT_2"/>
    <property type="match status" value="1"/>
</dbReference>
<proteinExistence type="inferred from homology"/>
<evidence type="ECO:0000256" key="7">
    <source>
        <dbReference type="ARBA" id="ARBA00038043"/>
    </source>
</evidence>
<evidence type="ECO:0000256" key="5">
    <source>
        <dbReference type="ARBA" id="ARBA00022989"/>
    </source>
</evidence>
<feature type="domain" description="Leucine-rich repeat-containing N-terminal plant-type" evidence="8">
    <location>
        <begin position="112"/>
        <end position="150"/>
    </location>
</feature>
<evidence type="ECO:0000313" key="10">
    <source>
        <dbReference type="RefSeq" id="XP_021842536.2"/>
    </source>
</evidence>
<evidence type="ECO:0000256" key="6">
    <source>
        <dbReference type="ARBA" id="ARBA00023136"/>
    </source>
</evidence>
<keyword evidence="10" id="KW-0675">Receptor</keyword>
<dbReference type="Pfam" id="PF13855">
    <property type="entry name" value="LRR_8"/>
    <property type="match status" value="2"/>
</dbReference>
<evidence type="ECO:0000313" key="9">
    <source>
        <dbReference type="Proteomes" id="UP000813463"/>
    </source>
</evidence>
<dbReference type="Proteomes" id="UP000813463">
    <property type="component" value="Chromosome 4"/>
</dbReference>
<keyword evidence="10" id="KW-0808">Transferase</keyword>
<keyword evidence="5" id="KW-1133">Transmembrane helix</keyword>
<dbReference type="SUPFAM" id="SSF52058">
    <property type="entry name" value="L domain-like"/>
    <property type="match status" value="1"/>
</dbReference>
<keyword evidence="6" id="KW-0472">Membrane</keyword>
<evidence type="ECO:0000259" key="8">
    <source>
        <dbReference type="Pfam" id="PF08263"/>
    </source>
</evidence>
<accession>A0A9R0I4I4</accession>
<reference evidence="10" key="2">
    <citation type="submission" date="2025-08" db="UniProtKB">
        <authorList>
            <consortium name="RefSeq"/>
        </authorList>
    </citation>
    <scope>IDENTIFICATION</scope>
    <source>
        <tissue evidence="10">Leaf</tissue>
    </source>
</reference>
<keyword evidence="4" id="KW-0677">Repeat</keyword>
<comment type="similarity">
    <text evidence="7">Belongs to the polygalacturonase-inhibiting protein family.</text>
</comment>